<evidence type="ECO:0000259" key="1">
    <source>
        <dbReference type="SMART" id="SM00849"/>
    </source>
</evidence>
<dbReference type="Gene3D" id="3.60.15.10">
    <property type="entry name" value="Ribonuclease Z/Hydroxyacylglutathione hydrolase-like"/>
    <property type="match status" value="1"/>
</dbReference>
<organism evidence="2 3">
    <name type="scientific">Christensenella minuta</name>
    <dbReference type="NCBI Taxonomy" id="626937"/>
    <lineage>
        <taxon>Bacteria</taxon>
        <taxon>Bacillati</taxon>
        <taxon>Bacillota</taxon>
        <taxon>Clostridia</taxon>
        <taxon>Christensenellales</taxon>
        <taxon>Christensenellaceae</taxon>
        <taxon>Christensenella</taxon>
    </lineage>
</organism>
<dbReference type="CDD" id="cd06262">
    <property type="entry name" value="metallo-hydrolase-like_MBL-fold"/>
    <property type="match status" value="1"/>
</dbReference>
<dbReference type="OrthoDB" id="9802248at2"/>
<dbReference type="Pfam" id="PF00753">
    <property type="entry name" value="Lactamase_B"/>
    <property type="match status" value="1"/>
</dbReference>
<dbReference type="PANTHER" id="PTHR42951:SF17">
    <property type="entry name" value="METALLO-BETA-LACTAMASE DOMAIN-CONTAINING PROTEIN"/>
    <property type="match status" value="1"/>
</dbReference>
<feature type="domain" description="Metallo-beta-lactamase" evidence="1">
    <location>
        <begin position="12"/>
        <end position="208"/>
    </location>
</feature>
<protein>
    <submittedName>
        <fullName evidence="2">Metallo-beta-lactamase domain protein</fullName>
    </submittedName>
</protein>
<dbReference type="RefSeq" id="WP_066521079.1">
    <property type="nucleotide sequence ID" value="NZ_CABMOF010000004.1"/>
</dbReference>
<dbReference type="SUPFAM" id="SSF56281">
    <property type="entry name" value="Metallo-hydrolase/oxidoreductase"/>
    <property type="match status" value="1"/>
</dbReference>
<evidence type="ECO:0000313" key="3">
    <source>
        <dbReference type="Proteomes" id="UP000070366"/>
    </source>
</evidence>
<keyword evidence="3" id="KW-1185">Reference proteome</keyword>
<evidence type="ECO:0000313" key="2">
    <source>
        <dbReference type="EMBL" id="KXK65820.1"/>
    </source>
</evidence>
<dbReference type="STRING" id="626937.HMPREF3293_01313"/>
<dbReference type="AlphaFoldDB" id="A0A136Q594"/>
<dbReference type="KEGG" id="cmiu:B1H56_12515"/>
<name>A0A136Q594_9FIRM</name>
<sequence length="288" mass="31631">MYTITNVGGTPGGEAFLLVTEEKAALIDSGFACSAGRMVANIKDILQDRPLDYVLLTHSHYDHASGSAYVQDAWPDARVAGSVYAKKILEKPSARAVIREMNDNAALLAGISEYEDRTDRLHIDIAVSEGDVIGLGTMKLRVIPAPGHTKCCTAFWCEEEKLLLSCETLGVPAGGGMVMPCYMVGYGLAMQSVERLAALGAEKILTPHRGLLEGEACTAFIENAVYWNKEFMRRAREGRRAGKNEAELAREFKELFYTPFMAEVQPEKAFDLNLGYTIPMLIREIDGE</sequence>
<dbReference type="SMART" id="SM00849">
    <property type="entry name" value="Lactamase_B"/>
    <property type="match status" value="1"/>
</dbReference>
<dbReference type="InterPro" id="IPR050855">
    <property type="entry name" value="NDM-1-like"/>
</dbReference>
<accession>A0A136Q594</accession>
<dbReference type="Proteomes" id="UP000070366">
    <property type="component" value="Unassembled WGS sequence"/>
</dbReference>
<dbReference type="InterPro" id="IPR036866">
    <property type="entry name" value="RibonucZ/Hydroxyglut_hydro"/>
</dbReference>
<comment type="caution">
    <text evidence="2">The sequence shown here is derived from an EMBL/GenBank/DDBJ whole genome shotgun (WGS) entry which is preliminary data.</text>
</comment>
<dbReference type="EMBL" id="LSZW01000055">
    <property type="protein sequence ID" value="KXK65820.1"/>
    <property type="molecule type" value="Genomic_DNA"/>
</dbReference>
<proteinExistence type="predicted"/>
<gene>
    <name evidence="2" type="ORF">HMPREF3293_01313</name>
</gene>
<dbReference type="InterPro" id="IPR001279">
    <property type="entry name" value="Metallo-B-lactamas"/>
</dbReference>
<dbReference type="PANTHER" id="PTHR42951">
    <property type="entry name" value="METALLO-BETA-LACTAMASE DOMAIN-CONTAINING"/>
    <property type="match status" value="1"/>
</dbReference>
<reference evidence="2 3" key="1">
    <citation type="submission" date="2016-02" db="EMBL/GenBank/DDBJ databases">
        <authorList>
            <person name="Wen L."/>
            <person name="He K."/>
            <person name="Yang H."/>
        </authorList>
    </citation>
    <scope>NUCLEOTIDE SEQUENCE [LARGE SCALE GENOMIC DNA]</scope>
    <source>
        <strain evidence="2 3">DSM 22607</strain>
    </source>
</reference>